<evidence type="ECO:0000313" key="8">
    <source>
        <dbReference type="Proteomes" id="UP001634394"/>
    </source>
</evidence>
<evidence type="ECO:0000313" key="7">
    <source>
        <dbReference type="EMBL" id="KAL3883716.1"/>
    </source>
</evidence>
<evidence type="ECO:0000256" key="3">
    <source>
        <dbReference type="ARBA" id="ARBA00022801"/>
    </source>
</evidence>
<sequence length="557" mass="66074">MSRISCLHCCINIRVENMNMLQMGQHIIFPGARGLKHIKKKGRQKKLYKHHAIIKEVKSRSFFSACLVLIHFWSTKGDKKFGVMETTDSYNLSTDEIYIRKYKQNRYPPAEVVRRAESKVGTKPKYNICTYNCEHLATWCVVGKNESRQVEFCKSIVRHIVILVIVCVLWILKLVNMERVYKISEFLLLLYSVLYFCYRRNYFIERCKKKKTICNECLNLHLWDLWIRFLTTYLIVIILRLCLHFTIYWDIISGCIGIAFYLLIENITKFKRKKYIKSYPDVNLKVERISDINIGDVISLNYEGSNYYIIVTDLISEKRKHNKKETRGKLSGIFYDSPCLFSSGTIKEHSFKLDLTRHKVMYVDYVQFETHPSDMVVARARKRIGEKKWDWFSNRSLHLCHWAKVKEIRFKAPRKSQKETGPIPDIDVRSSLLIEIDEVRIREDIRKGDIVDIQLFGPFTDSGIVVDIVNSTQDQIFTMDVVLKKGFVRSVVKMVRFNVDLRVNRIWIHRYHPVHCFSRETCIERARKKIDEACGQWTQTRFIRDCIIEPWRPQKQE</sequence>
<evidence type="ECO:0000256" key="5">
    <source>
        <dbReference type="SAM" id="Phobius"/>
    </source>
</evidence>
<dbReference type="Proteomes" id="UP001634394">
    <property type="component" value="Unassembled WGS sequence"/>
</dbReference>
<keyword evidence="3" id="KW-0378">Hydrolase</keyword>
<feature type="transmembrane region" description="Helical" evidence="5">
    <location>
        <begin position="181"/>
        <end position="198"/>
    </location>
</feature>
<keyword evidence="5" id="KW-0472">Membrane</keyword>
<dbReference type="PANTHER" id="PTHR13943">
    <property type="entry name" value="HRAS-LIKE SUPPRESSOR - RELATED"/>
    <property type="match status" value="1"/>
</dbReference>
<dbReference type="GO" id="GO:0016740">
    <property type="term" value="F:transferase activity"/>
    <property type="evidence" value="ECO:0007669"/>
    <property type="project" value="UniProtKB-KW"/>
</dbReference>
<evidence type="ECO:0000256" key="4">
    <source>
        <dbReference type="ARBA" id="ARBA00023098"/>
    </source>
</evidence>
<keyword evidence="5" id="KW-0812">Transmembrane</keyword>
<comment type="similarity">
    <text evidence="1">Belongs to the H-rev107 family.</text>
</comment>
<keyword evidence="4" id="KW-0443">Lipid metabolism</keyword>
<keyword evidence="2" id="KW-0808">Transferase</keyword>
<dbReference type="AlphaFoldDB" id="A0ABD3XBR6"/>
<protein>
    <recommendedName>
        <fullName evidence="6">LRAT domain-containing protein</fullName>
    </recommendedName>
</protein>
<accession>A0ABD3XBR6</accession>
<evidence type="ECO:0000259" key="6">
    <source>
        <dbReference type="PROSITE" id="PS51934"/>
    </source>
</evidence>
<feature type="domain" description="LRAT" evidence="6">
    <location>
        <begin position="40"/>
        <end position="149"/>
    </location>
</feature>
<dbReference type="Pfam" id="PF04970">
    <property type="entry name" value="LRAT"/>
    <property type="match status" value="1"/>
</dbReference>
<feature type="transmembrane region" description="Helical" evidence="5">
    <location>
        <begin position="218"/>
        <end position="239"/>
    </location>
</feature>
<dbReference type="InterPro" id="IPR051496">
    <property type="entry name" value="H-rev107_PLA/AT"/>
</dbReference>
<evidence type="ECO:0000256" key="1">
    <source>
        <dbReference type="ARBA" id="ARBA00007824"/>
    </source>
</evidence>
<dbReference type="EMBL" id="JBJQND010000003">
    <property type="protein sequence ID" value="KAL3883716.1"/>
    <property type="molecule type" value="Genomic_DNA"/>
</dbReference>
<dbReference type="Gene3D" id="3.90.1720.10">
    <property type="entry name" value="endopeptidase domain like (from Nostoc punctiforme)"/>
    <property type="match status" value="1"/>
</dbReference>
<reference evidence="7 8" key="1">
    <citation type="submission" date="2024-11" db="EMBL/GenBank/DDBJ databases">
        <title>Chromosome-level genome assembly of the freshwater bivalve Anodonta woodiana.</title>
        <authorList>
            <person name="Chen X."/>
        </authorList>
    </citation>
    <scope>NUCLEOTIDE SEQUENCE [LARGE SCALE GENOMIC DNA]</scope>
    <source>
        <strain evidence="7">MN2024</strain>
        <tissue evidence="7">Gills</tissue>
    </source>
</reference>
<dbReference type="InterPro" id="IPR007053">
    <property type="entry name" value="LRAT_dom"/>
</dbReference>
<feature type="transmembrane region" description="Helical" evidence="5">
    <location>
        <begin position="156"/>
        <end position="175"/>
    </location>
</feature>
<organism evidence="7 8">
    <name type="scientific">Sinanodonta woodiana</name>
    <name type="common">Chinese pond mussel</name>
    <name type="synonym">Anodonta woodiana</name>
    <dbReference type="NCBI Taxonomy" id="1069815"/>
    <lineage>
        <taxon>Eukaryota</taxon>
        <taxon>Metazoa</taxon>
        <taxon>Spiralia</taxon>
        <taxon>Lophotrochozoa</taxon>
        <taxon>Mollusca</taxon>
        <taxon>Bivalvia</taxon>
        <taxon>Autobranchia</taxon>
        <taxon>Heteroconchia</taxon>
        <taxon>Palaeoheterodonta</taxon>
        <taxon>Unionida</taxon>
        <taxon>Unionoidea</taxon>
        <taxon>Unionidae</taxon>
        <taxon>Unioninae</taxon>
        <taxon>Sinanodonta</taxon>
    </lineage>
</organism>
<dbReference type="GO" id="GO:0006629">
    <property type="term" value="P:lipid metabolic process"/>
    <property type="evidence" value="ECO:0007669"/>
    <property type="project" value="UniProtKB-KW"/>
</dbReference>
<keyword evidence="5" id="KW-1133">Transmembrane helix</keyword>
<name>A0ABD3XBR6_SINWO</name>
<dbReference type="GO" id="GO:0016787">
    <property type="term" value="F:hydrolase activity"/>
    <property type="evidence" value="ECO:0007669"/>
    <property type="project" value="UniProtKB-KW"/>
</dbReference>
<proteinExistence type="inferred from homology"/>
<dbReference type="PROSITE" id="PS51934">
    <property type="entry name" value="LRAT"/>
    <property type="match status" value="1"/>
</dbReference>
<gene>
    <name evidence="7" type="ORF">ACJMK2_029952</name>
</gene>
<comment type="caution">
    <text evidence="7">The sequence shown here is derived from an EMBL/GenBank/DDBJ whole genome shotgun (WGS) entry which is preliminary data.</text>
</comment>
<dbReference type="PANTHER" id="PTHR13943:SF77">
    <property type="entry name" value="LRAT DOMAIN-CONTAINING PROTEIN"/>
    <property type="match status" value="1"/>
</dbReference>
<keyword evidence="8" id="KW-1185">Reference proteome</keyword>
<evidence type="ECO:0000256" key="2">
    <source>
        <dbReference type="ARBA" id="ARBA00022679"/>
    </source>
</evidence>
<feature type="transmembrane region" description="Helical" evidence="5">
    <location>
        <begin position="245"/>
        <end position="264"/>
    </location>
</feature>